<organism evidence="5">
    <name type="scientific">uncultured Caudovirales phage</name>
    <dbReference type="NCBI Taxonomy" id="2100421"/>
    <lineage>
        <taxon>Viruses</taxon>
        <taxon>Duplodnaviria</taxon>
        <taxon>Heunggongvirae</taxon>
        <taxon>Uroviricota</taxon>
        <taxon>Caudoviricetes</taxon>
        <taxon>Peduoviridae</taxon>
        <taxon>Maltschvirus</taxon>
        <taxon>Maltschvirus maltsch</taxon>
    </lineage>
</organism>
<feature type="domain" description="Phage capsid-like C-terminal" evidence="3">
    <location>
        <begin position="151"/>
        <end position="426"/>
    </location>
</feature>
<evidence type="ECO:0000313" key="4">
    <source>
        <dbReference type="EMBL" id="CAB4136580.1"/>
    </source>
</evidence>
<accession>A0A6J5S5U7</accession>
<dbReference type="Gene3D" id="3.30.2400.10">
    <property type="entry name" value="Major capsid protein gp5"/>
    <property type="match status" value="1"/>
</dbReference>
<evidence type="ECO:0000313" key="6">
    <source>
        <dbReference type="EMBL" id="CAB5229820.1"/>
    </source>
</evidence>
<dbReference type="EMBL" id="LR798408">
    <property type="protein sequence ID" value="CAB5229820.1"/>
    <property type="molecule type" value="Genomic_DNA"/>
</dbReference>
<dbReference type="EMBL" id="LR797344">
    <property type="protein sequence ID" value="CAB4203890.1"/>
    <property type="molecule type" value="Genomic_DNA"/>
</dbReference>
<protein>
    <submittedName>
        <fullName evidence="5">COG4653 Predicted phage phi-C31 gp36 major capsid-like protein</fullName>
    </submittedName>
</protein>
<evidence type="ECO:0000313" key="5">
    <source>
        <dbReference type="EMBL" id="CAB4203890.1"/>
    </source>
</evidence>
<dbReference type="NCBIfam" id="TIGR01554">
    <property type="entry name" value="major_cap_HK97"/>
    <property type="match status" value="1"/>
</dbReference>
<proteinExistence type="predicted"/>
<dbReference type="InterPro" id="IPR024455">
    <property type="entry name" value="Phage_capsid"/>
</dbReference>
<comment type="subcellular location">
    <subcellularLocation>
        <location evidence="1">Virion</location>
    </subcellularLocation>
</comment>
<evidence type="ECO:0000259" key="3">
    <source>
        <dbReference type="Pfam" id="PF05065"/>
    </source>
</evidence>
<keyword evidence="2" id="KW-0946">Virion</keyword>
<dbReference type="InterPro" id="IPR054612">
    <property type="entry name" value="Phage_capsid-like_C"/>
</dbReference>
<evidence type="ECO:0000256" key="1">
    <source>
        <dbReference type="ARBA" id="ARBA00004328"/>
    </source>
</evidence>
<dbReference type="GO" id="GO:0044423">
    <property type="term" value="C:virion component"/>
    <property type="evidence" value="ECO:0007669"/>
    <property type="project" value="UniProtKB-KW"/>
</dbReference>
<sequence length="440" mass="46381">MSISEIKALQLDRIEKVNSMESMAVRALTPEEQTSFDNLAASVADIDVRLAVLEDNAAGSASIQQNSEKLEAAKRSVRKSAPITAPNFVADVSDKKAKRTKSNAVRGWFLRGTRGFRSEFASAANEIGLDLNSNELNLEARAQGIGSTGIGGALVNDEFYSTLSQAMRDYNAVRQVATVISTSTGSNIQMPCLDDTSNAGTLIAENGSISEVALTFTNKTMGAYKFSSGQVLTSYELMQDALIDVESLVAEQAGIRIGRIQETYFSTGTGSSQPQGLVVGSAAGKTATATNAITVDEIIDLVFSVDQAYKTTGNIGFMCHPSVLAAIAKLKDDNGSPIFAQNYAGADARVPTIMGYPVTLNSNMASSLAAAAKVLLFGDFSKYVVRDVAGDGGITIVRQSETYATSGQIGWVAIARSSGLLLSANATTYNPVKHLIMAAS</sequence>
<name>A0A6J5S5U7_9CAUD</name>
<evidence type="ECO:0000256" key="2">
    <source>
        <dbReference type="ARBA" id="ARBA00022844"/>
    </source>
</evidence>
<dbReference type="SUPFAM" id="SSF56563">
    <property type="entry name" value="Major capsid protein gp5"/>
    <property type="match status" value="1"/>
</dbReference>
<dbReference type="Pfam" id="PF05065">
    <property type="entry name" value="Phage_capsid"/>
    <property type="match status" value="1"/>
</dbReference>
<dbReference type="EMBL" id="LR796321">
    <property type="protein sequence ID" value="CAB4136580.1"/>
    <property type="molecule type" value="Genomic_DNA"/>
</dbReference>
<gene>
    <name evidence="5" type="ORF">UFOVP1388_14</name>
    <name evidence="6" type="ORF">UFOVP1565_19</name>
    <name evidence="4" type="ORF">UFOVP311_35</name>
</gene>
<dbReference type="Gene3D" id="3.30.2320.10">
    <property type="entry name" value="hypothetical protein PF0899 domain"/>
    <property type="match status" value="1"/>
</dbReference>
<reference evidence="5" key="1">
    <citation type="submission" date="2020-05" db="EMBL/GenBank/DDBJ databases">
        <authorList>
            <person name="Chiriac C."/>
            <person name="Salcher M."/>
            <person name="Ghai R."/>
            <person name="Kavagutti S V."/>
        </authorList>
    </citation>
    <scope>NUCLEOTIDE SEQUENCE</scope>
</reference>